<keyword evidence="1" id="KW-0472">Membrane</keyword>
<name>A0AAD2D8H2_EUPCR</name>
<dbReference type="EMBL" id="CAMPGE010027648">
    <property type="protein sequence ID" value="CAI2385264.1"/>
    <property type="molecule type" value="Genomic_DNA"/>
</dbReference>
<gene>
    <name evidence="2" type="ORF">ECRASSUSDP1_LOCUS26817</name>
</gene>
<dbReference type="AlphaFoldDB" id="A0AAD2D8H2"/>
<comment type="caution">
    <text evidence="2">The sequence shown here is derived from an EMBL/GenBank/DDBJ whole genome shotgun (WGS) entry which is preliminary data.</text>
</comment>
<evidence type="ECO:0000313" key="3">
    <source>
        <dbReference type="Proteomes" id="UP001295684"/>
    </source>
</evidence>
<proteinExistence type="predicted"/>
<feature type="transmembrane region" description="Helical" evidence="1">
    <location>
        <begin position="32"/>
        <end position="54"/>
    </location>
</feature>
<keyword evidence="3" id="KW-1185">Reference proteome</keyword>
<organism evidence="2 3">
    <name type="scientific">Euplotes crassus</name>
    <dbReference type="NCBI Taxonomy" id="5936"/>
    <lineage>
        <taxon>Eukaryota</taxon>
        <taxon>Sar</taxon>
        <taxon>Alveolata</taxon>
        <taxon>Ciliophora</taxon>
        <taxon>Intramacronucleata</taxon>
        <taxon>Spirotrichea</taxon>
        <taxon>Hypotrichia</taxon>
        <taxon>Euplotida</taxon>
        <taxon>Euplotidae</taxon>
        <taxon>Moneuplotes</taxon>
    </lineage>
</organism>
<keyword evidence="1" id="KW-0812">Transmembrane</keyword>
<evidence type="ECO:0000313" key="2">
    <source>
        <dbReference type="EMBL" id="CAI2385264.1"/>
    </source>
</evidence>
<dbReference type="Proteomes" id="UP001295684">
    <property type="component" value="Unassembled WGS sequence"/>
</dbReference>
<reference evidence="2" key="1">
    <citation type="submission" date="2023-07" db="EMBL/GenBank/DDBJ databases">
        <authorList>
            <consortium name="AG Swart"/>
            <person name="Singh M."/>
            <person name="Singh A."/>
            <person name="Seah K."/>
            <person name="Emmerich C."/>
        </authorList>
    </citation>
    <scope>NUCLEOTIDE SEQUENCE</scope>
    <source>
        <strain evidence="2">DP1</strain>
    </source>
</reference>
<accession>A0AAD2D8H2</accession>
<evidence type="ECO:0000256" key="1">
    <source>
        <dbReference type="SAM" id="Phobius"/>
    </source>
</evidence>
<keyword evidence="1" id="KW-1133">Transmembrane helix</keyword>
<protein>
    <submittedName>
        <fullName evidence="2">Uncharacterized protein</fullName>
    </submittedName>
</protein>
<sequence>MAPIGVLGINSSVYITVSSTKSHSLSLPYPSFFISCALAYLSSINLLIFGSWLCKILVIMRNFHTSSGHTGKAGCTHSCSSDFGSVLHFDTSPLLVFESWRHHSEWELLHFHVCLEGFRKIFIVDEINSIFIGSLIGYSLS</sequence>